<dbReference type="EMBL" id="CAJPDT010000011">
    <property type="protein sequence ID" value="CAF9913019.1"/>
    <property type="molecule type" value="Genomic_DNA"/>
</dbReference>
<accession>A0A8H3EX39</accession>
<keyword evidence="2" id="KW-1185">Reference proteome</keyword>
<organism evidence="1 2">
    <name type="scientific">Imshaugia aleurites</name>
    <dbReference type="NCBI Taxonomy" id="172621"/>
    <lineage>
        <taxon>Eukaryota</taxon>
        <taxon>Fungi</taxon>
        <taxon>Dikarya</taxon>
        <taxon>Ascomycota</taxon>
        <taxon>Pezizomycotina</taxon>
        <taxon>Lecanoromycetes</taxon>
        <taxon>OSLEUM clade</taxon>
        <taxon>Lecanoromycetidae</taxon>
        <taxon>Lecanorales</taxon>
        <taxon>Lecanorineae</taxon>
        <taxon>Parmeliaceae</taxon>
        <taxon>Imshaugia</taxon>
    </lineage>
</organism>
<evidence type="ECO:0000313" key="1">
    <source>
        <dbReference type="EMBL" id="CAF9913019.1"/>
    </source>
</evidence>
<name>A0A8H3EX39_9LECA</name>
<dbReference type="Proteomes" id="UP000664534">
    <property type="component" value="Unassembled WGS sequence"/>
</dbReference>
<comment type="caution">
    <text evidence="1">The sequence shown here is derived from an EMBL/GenBank/DDBJ whole genome shotgun (WGS) entry which is preliminary data.</text>
</comment>
<protein>
    <submittedName>
        <fullName evidence="1">Uncharacterized protein</fullName>
    </submittedName>
</protein>
<sequence>MSCARPDNVGLKPIAINIVTIDQQTPIIDIDQALHRVQHRVYQVKQDEVQAGFYEYGHLGRAKEQSQLNTVAKTIINHIVYQASRDLNKGLVTASDNAFEEESTSLMFYSRSVLFFSQSPLKNTQELFRSNCVQFEDFISSLPKITDTCKETKIEQDVSAPAFYIVIIHFAFQVRKYHDLSQSYNVPYKTHAELKTTHALDTRQHTVAIENLQSEHIHFSSSTTSLCTEIIKNCSTFMKKMAKHS</sequence>
<proteinExistence type="predicted"/>
<gene>
    <name evidence="1" type="ORF">IMSHALPRED_000879</name>
</gene>
<reference evidence="1" key="1">
    <citation type="submission" date="2021-03" db="EMBL/GenBank/DDBJ databases">
        <authorList>
            <person name="Tagirdzhanova G."/>
        </authorList>
    </citation>
    <scope>NUCLEOTIDE SEQUENCE</scope>
</reference>
<evidence type="ECO:0000313" key="2">
    <source>
        <dbReference type="Proteomes" id="UP000664534"/>
    </source>
</evidence>
<dbReference type="AlphaFoldDB" id="A0A8H3EX39"/>